<sequence>MKYAVCNELFINHSFRDSCHLIAKYGFTGIEIAPYIIAKNPQNISFRKIKEIKNVLNDTGVQFVGFHYLLKAPRGFHLTIPDNSIRKKSWSFLKFLIEICKALFFHFTKFLF</sequence>
<dbReference type="Gene3D" id="3.20.20.150">
    <property type="entry name" value="Divalent-metal-dependent TIM barrel enzymes"/>
    <property type="match status" value="1"/>
</dbReference>
<dbReference type="EMBL" id="BARU01001673">
    <property type="protein sequence ID" value="GAH19772.1"/>
    <property type="molecule type" value="Genomic_DNA"/>
</dbReference>
<dbReference type="Pfam" id="PF01261">
    <property type="entry name" value="AP_endonuc_2"/>
    <property type="match status" value="1"/>
</dbReference>
<dbReference type="InterPro" id="IPR013022">
    <property type="entry name" value="Xyl_isomerase-like_TIM-brl"/>
</dbReference>
<dbReference type="InterPro" id="IPR036237">
    <property type="entry name" value="Xyl_isomerase-like_sf"/>
</dbReference>
<comment type="caution">
    <text evidence="2">The sequence shown here is derived from an EMBL/GenBank/DDBJ whole genome shotgun (WGS) entry which is preliminary data.</text>
</comment>
<name>X1DHU4_9ZZZZ</name>
<reference evidence="2" key="1">
    <citation type="journal article" date="2014" name="Front. Microbiol.">
        <title>High frequency of phylogenetically diverse reductive dehalogenase-homologous genes in deep subseafloor sedimentary metagenomes.</title>
        <authorList>
            <person name="Kawai M."/>
            <person name="Futagami T."/>
            <person name="Toyoda A."/>
            <person name="Takaki Y."/>
            <person name="Nishi S."/>
            <person name="Hori S."/>
            <person name="Arai W."/>
            <person name="Tsubouchi T."/>
            <person name="Morono Y."/>
            <person name="Uchiyama I."/>
            <person name="Ito T."/>
            <person name="Fujiyama A."/>
            <person name="Inagaki F."/>
            <person name="Takami H."/>
        </authorList>
    </citation>
    <scope>NUCLEOTIDE SEQUENCE</scope>
    <source>
        <strain evidence="2">Expedition CK06-06</strain>
    </source>
</reference>
<dbReference type="SUPFAM" id="SSF51658">
    <property type="entry name" value="Xylose isomerase-like"/>
    <property type="match status" value="1"/>
</dbReference>
<evidence type="ECO:0000313" key="2">
    <source>
        <dbReference type="EMBL" id="GAH19772.1"/>
    </source>
</evidence>
<evidence type="ECO:0000259" key="1">
    <source>
        <dbReference type="Pfam" id="PF01261"/>
    </source>
</evidence>
<protein>
    <recommendedName>
        <fullName evidence="1">Xylose isomerase-like TIM barrel domain-containing protein</fullName>
    </recommendedName>
</protein>
<organism evidence="2">
    <name type="scientific">marine sediment metagenome</name>
    <dbReference type="NCBI Taxonomy" id="412755"/>
    <lineage>
        <taxon>unclassified sequences</taxon>
        <taxon>metagenomes</taxon>
        <taxon>ecological metagenomes</taxon>
    </lineage>
</organism>
<dbReference type="AlphaFoldDB" id="X1DHU4"/>
<accession>X1DHU4</accession>
<proteinExistence type="predicted"/>
<gene>
    <name evidence="2" type="ORF">S03H2_04267</name>
</gene>
<feature type="domain" description="Xylose isomerase-like TIM barrel" evidence="1">
    <location>
        <begin position="21"/>
        <end position="103"/>
    </location>
</feature>